<dbReference type="InParanoid" id="A0A7M7JBP1"/>
<feature type="domain" description="Coenzyme PQQ synthesis protein F-like C-terminal lobe" evidence="12">
    <location>
        <begin position="783"/>
        <end position="881"/>
    </location>
</feature>
<dbReference type="GO" id="GO:0051603">
    <property type="term" value="P:proteolysis involved in protein catabolic process"/>
    <property type="evidence" value="ECO:0007669"/>
    <property type="project" value="TreeGrafter"/>
</dbReference>
<dbReference type="GO" id="GO:0005829">
    <property type="term" value="C:cytosol"/>
    <property type="evidence" value="ECO:0007669"/>
    <property type="project" value="TreeGrafter"/>
</dbReference>
<dbReference type="InterPro" id="IPR011765">
    <property type="entry name" value="Pept_M16_N"/>
</dbReference>
<sequence length="982" mass="113037">MTMAEAWKLKCPAPPLDGEDGPAYRIVDEPRRSDSDKSAYRAIELRNGLKVLLISDLEADKAAAALTVQVGYLSDPPEIPGIAHFCEHMLLLGTKKYPAENFYEEFVSTHGGTRNAMTCTDETSYFFDVTPEYFRNCLDIFAQFFINPLFDQNCMLREKYAIDSENQKNIKRDSRRLFRINQVTSSPKHDFVKFGTGNMDTLSSKGTTELRKQLMAFHSKWYSSNIMALVLYAKESLDELTSYATDMFGPIQNREVTPQVWTVHPFREDSVQVEIKVVPVDDIHKLTVTFPTPDISSQYKSKPDYYVSYLISHTSQGGLIAHLRSLNWVISGEADLTDGARGICFFKVSFNLSYEGIRHTDEIITYLFQYIRLLQESKPQECVFKELMNLAEMSFRFMPKPHPMRYCQRISKAIHKYPWKDVMSGPYIYQEFRPDLIEQLLSYLVPEKVRVMIVSKLFHDETSQVEKYYGVRYAVRKIARSTIEAWKTVHVNDVFKLPAPNDFVSTKFTLVDEEKEYTTEPKIVMSDESNRVWFMQDKEYLLPRSVISCQIRTPVAFQNPLSDALTHLAINCFRDEISGPLYSARVAGLNYSIINHQYGISLKVSGYNERQLFLLKSILTRLTTFKVDSGRFKVLKDLFARRLGNFDTKQPHRQAVYYAEVLLCEKFFMHTDTLAILDMCTPEACTEHLAKLLQNAYIECLVHGNMTSAEAKELASTVRRILKCGPLPEDSLLNLREYHLTEGQTTYFSHTNLVQPAGAVMALYQIGTVDSEDLKTSVLNEILCRLIDEPVFNILRTKEQLGYIVSCETKLSYGTLGLFVLVQSNLPSSYVFDRIETFINRTMNQILNELTSERLDDHKRTLIALKLAKPKTLEEKTRFLWDEVCSKSYLFDRAKLEAAAVGAVTKTDIIDFYKRYIEHAAPDRKQLVVCIESKESQRTKMVNNNKAKADAMTVNDVKDFKEIHELFPRERRSPEQIMMHAK</sequence>
<dbReference type="AlphaFoldDB" id="A0A7M7JBP1"/>
<evidence type="ECO:0000256" key="8">
    <source>
        <dbReference type="RuleBase" id="RU004447"/>
    </source>
</evidence>
<keyword evidence="5" id="KW-0378">Hydrolase</keyword>
<dbReference type="GO" id="GO:0046872">
    <property type="term" value="F:metal ion binding"/>
    <property type="evidence" value="ECO:0007669"/>
    <property type="project" value="UniProtKB-KW"/>
</dbReference>
<dbReference type="Pfam" id="PF00675">
    <property type="entry name" value="Peptidase_M16"/>
    <property type="match status" value="1"/>
</dbReference>
<dbReference type="OMA" id="ATERECK"/>
<dbReference type="SUPFAM" id="SSF63411">
    <property type="entry name" value="LuxS/MPP-like metallohydrolase"/>
    <property type="match status" value="4"/>
</dbReference>
<feature type="domain" description="Peptidase M16 C-terminal" evidence="10">
    <location>
        <begin position="211"/>
        <end position="386"/>
    </location>
</feature>
<dbReference type="Gene3D" id="3.30.830.10">
    <property type="entry name" value="Metalloenzyme, LuxS/M16 peptidase-like"/>
    <property type="match status" value="4"/>
</dbReference>
<evidence type="ECO:0000313" key="13">
    <source>
        <dbReference type="EnsemblMetazoa" id="XP_022647557"/>
    </source>
</evidence>
<dbReference type="InterPro" id="IPR001431">
    <property type="entry name" value="Pept_M16_Zn_BS"/>
</dbReference>
<protein>
    <recommendedName>
        <fullName evidence="15">Insulin-degrading enzyme</fullName>
    </recommendedName>
</protein>
<dbReference type="GO" id="GO:0005739">
    <property type="term" value="C:mitochondrion"/>
    <property type="evidence" value="ECO:0007669"/>
    <property type="project" value="TreeGrafter"/>
</dbReference>
<evidence type="ECO:0000256" key="1">
    <source>
        <dbReference type="ARBA" id="ARBA00001947"/>
    </source>
</evidence>
<dbReference type="FunCoup" id="A0A7M7JBP1">
    <property type="interactions" value="1614"/>
</dbReference>
<dbReference type="PANTHER" id="PTHR43690:SF18">
    <property type="entry name" value="INSULIN-DEGRADING ENZYME-RELATED"/>
    <property type="match status" value="1"/>
</dbReference>
<keyword evidence="14" id="KW-1185">Reference proteome</keyword>
<keyword evidence="6" id="KW-0862">Zinc</keyword>
<reference evidence="13" key="1">
    <citation type="submission" date="2021-01" db="UniProtKB">
        <authorList>
            <consortium name="EnsemblMetazoa"/>
        </authorList>
    </citation>
    <scope>IDENTIFICATION</scope>
</reference>
<evidence type="ECO:0000259" key="11">
    <source>
        <dbReference type="Pfam" id="PF16187"/>
    </source>
</evidence>
<dbReference type="InterPro" id="IPR050626">
    <property type="entry name" value="Peptidase_M16"/>
</dbReference>
<dbReference type="InterPro" id="IPR054734">
    <property type="entry name" value="PqqF-like_C_4"/>
</dbReference>
<dbReference type="OrthoDB" id="6474849at2759"/>
<evidence type="ECO:0000259" key="10">
    <source>
        <dbReference type="Pfam" id="PF05193"/>
    </source>
</evidence>
<dbReference type="GeneID" id="111244578"/>
<dbReference type="InterPro" id="IPR011249">
    <property type="entry name" value="Metalloenz_LuxS/M16"/>
</dbReference>
<evidence type="ECO:0000313" key="14">
    <source>
        <dbReference type="Proteomes" id="UP000594260"/>
    </source>
</evidence>
<dbReference type="PROSITE" id="PS00143">
    <property type="entry name" value="INSULINASE"/>
    <property type="match status" value="1"/>
</dbReference>
<dbReference type="InterPro" id="IPR032632">
    <property type="entry name" value="Peptidase_M16_M"/>
</dbReference>
<dbReference type="Pfam" id="PF22456">
    <property type="entry name" value="PqqF-like_C_4"/>
    <property type="match status" value="1"/>
</dbReference>
<keyword evidence="3" id="KW-0645">Protease</keyword>
<evidence type="ECO:0000256" key="7">
    <source>
        <dbReference type="ARBA" id="ARBA00023049"/>
    </source>
</evidence>
<dbReference type="FunFam" id="3.30.830.10:FF:000012">
    <property type="entry name" value="Protease 3"/>
    <property type="match status" value="1"/>
</dbReference>
<evidence type="ECO:0000256" key="5">
    <source>
        <dbReference type="ARBA" id="ARBA00022801"/>
    </source>
</evidence>
<dbReference type="Pfam" id="PF16187">
    <property type="entry name" value="Peptidase_M16_M"/>
    <property type="match status" value="1"/>
</dbReference>
<dbReference type="RefSeq" id="XP_022647557.1">
    <property type="nucleotide sequence ID" value="XM_022791822.1"/>
</dbReference>
<dbReference type="EnsemblMetazoa" id="XM_022791822">
    <property type="protein sequence ID" value="XP_022647557"/>
    <property type="gene ID" value="LOC111244578"/>
</dbReference>
<feature type="domain" description="Peptidase M16 middle/third" evidence="11">
    <location>
        <begin position="395"/>
        <end position="674"/>
    </location>
</feature>
<evidence type="ECO:0000256" key="2">
    <source>
        <dbReference type="ARBA" id="ARBA00007261"/>
    </source>
</evidence>
<organism evidence="13 14">
    <name type="scientific">Varroa destructor</name>
    <name type="common">Honeybee mite</name>
    <dbReference type="NCBI Taxonomy" id="109461"/>
    <lineage>
        <taxon>Eukaryota</taxon>
        <taxon>Metazoa</taxon>
        <taxon>Ecdysozoa</taxon>
        <taxon>Arthropoda</taxon>
        <taxon>Chelicerata</taxon>
        <taxon>Arachnida</taxon>
        <taxon>Acari</taxon>
        <taxon>Parasitiformes</taxon>
        <taxon>Mesostigmata</taxon>
        <taxon>Gamasina</taxon>
        <taxon>Dermanyssoidea</taxon>
        <taxon>Varroidae</taxon>
        <taxon>Varroa</taxon>
    </lineage>
</organism>
<name>A0A7M7JBP1_VARDE</name>
<evidence type="ECO:0000259" key="12">
    <source>
        <dbReference type="Pfam" id="PF22456"/>
    </source>
</evidence>
<proteinExistence type="inferred from homology"/>
<dbReference type="FunFam" id="3.30.830.10:FF:000005">
    <property type="entry name" value="nardilysin isoform X1"/>
    <property type="match status" value="1"/>
</dbReference>
<dbReference type="Proteomes" id="UP000594260">
    <property type="component" value="Unplaced"/>
</dbReference>
<feature type="domain" description="Peptidase M16 N-terminal" evidence="9">
    <location>
        <begin position="50"/>
        <end position="173"/>
    </location>
</feature>
<dbReference type="PANTHER" id="PTHR43690">
    <property type="entry name" value="NARDILYSIN"/>
    <property type="match status" value="1"/>
</dbReference>
<evidence type="ECO:0008006" key="15">
    <source>
        <dbReference type="Google" id="ProtNLM"/>
    </source>
</evidence>
<comment type="cofactor">
    <cofactor evidence="1">
        <name>Zn(2+)</name>
        <dbReference type="ChEBI" id="CHEBI:29105"/>
    </cofactor>
</comment>
<keyword evidence="7" id="KW-0482">Metalloprotease</keyword>
<evidence type="ECO:0000256" key="3">
    <source>
        <dbReference type="ARBA" id="ARBA00022670"/>
    </source>
</evidence>
<evidence type="ECO:0000259" key="9">
    <source>
        <dbReference type="Pfam" id="PF00675"/>
    </source>
</evidence>
<dbReference type="KEGG" id="vde:111244578"/>
<dbReference type="GO" id="GO:0004222">
    <property type="term" value="F:metalloendopeptidase activity"/>
    <property type="evidence" value="ECO:0007669"/>
    <property type="project" value="InterPro"/>
</dbReference>
<dbReference type="Pfam" id="PF05193">
    <property type="entry name" value="Peptidase_M16_C"/>
    <property type="match status" value="1"/>
</dbReference>
<keyword evidence="4" id="KW-0479">Metal-binding</keyword>
<comment type="similarity">
    <text evidence="2 8">Belongs to the peptidase M16 family.</text>
</comment>
<evidence type="ECO:0000256" key="6">
    <source>
        <dbReference type="ARBA" id="ARBA00022833"/>
    </source>
</evidence>
<dbReference type="GO" id="GO:0043171">
    <property type="term" value="P:peptide catabolic process"/>
    <property type="evidence" value="ECO:0007669"/>
    <property type="project" value="TreeGrafter"/>
</dbReference>
<accession>A0A7M7JBP1</accession>
<dbReference type="InterPro" id="IPR007863">
    <property type="entry name" value="Peptidase_M16_C"/>
</dbReference>
<evidence type="ECO:0000256" key="4">
    <source>
        <dbReference type="ARBA" id="ARBA00022723"/>
    </source>
</evidence>